<evidence type="ECO:0000256" key="3">
    <source>
        <dbReference type="PIRSR" id="PIRSR016184-1"/>
    </source>
</evidence>
<dbReference type="GO" id="GO:0005737">
    <property type="term" value="C:cytoplasm"/>
    <property type="evidence" value="ECO:0007669"/>
    <property type="project" value="TreeGrafter"/>
</dbReference>
<proteinExistence type="inferred from homology"/>
<evidence type="ECO:0000313" key="4">
    <source>
        <dbReference type="EMBL" id="SIS37294.1"/>
    </source>
</evidence>
<evidence type="ECO:0000256" key="1">
    <source>
        <dbReference type="ARBA" id="ARBA00008270"/>
    </source>
</evidence>
<dbReference type="RefSeq" id="WP_076398167.1">
    <property type="nucleotide sequence ID" value="NZ_FTOA01000001.1"/>
</dbReference>
<evidence type="ECO:0000256" key="2">
    <source>
        <dbReference type="ARBA" id="ARBA00023235"/>
    </source>
</evidence>
<dbReference type="PIRSF" id="PIRSF016184">
    <property type="entry name" value="PhzC_PhzF"/>
    <property type="match status" value="1"/>
</dbReference>
<dbReference type="Pfam" id="PF02567">
    <property type="entry name" value="PhzC-PhzF"/>
    <property type="match status" value="1"/>
</dbReference>
<dbReference type="PANTHER" id="PTHR13774">
    <property type="entry name" value="PHENAZINE BIOSYNTHESIS PROTEIN"/>
    <property type="match status" value="1"/>
</dbReference>
<dbReference type="EMBL" id="FTOA01000001">
    <property type="protein sequence ID" value="SIS37294.1"/>
    <property type="molecule type" value="Genomic_DNA"/>
</dbReference>
<dbReference type="SUPFAM" id="SSF54506">
    <property type="entry name" value="Diaminopimelate epimerase-like"/>
    <property type="match status" value="1"/>
</dbReference>
<keyword evidence="5" id="KW-1185">Reference proteome</keyword>
<sequence>MSPVPDSAQPLTVPLYQVDAFTNVALKGNQAAVMPLNAWLPDDKLAAIAAENNLAETAFLVAEPAGGEADYEIRWFTPSCEVPLCGHATLASAHVIFQHLTPQRDTVVFRTRQRGLLTVRQGDDDLLVMDFPTSKLRPMIIPEALDAVLRSPVLEVMRYDGDDLFVVLDSPARVKALAPQLTAFAEVKARGIIVTAEANRDQDGCDFVCRYFAPGWGIDEDPVTGSIHTALVPFWARRLGRDSLISRQVSRRGGTLYCRALGDRTEIAGHSVLYLSGQVYL</sequence>
<reference evidence="4 5" key="1">
    <citation type="submission" date="2017-01" db="EMBL/GenBank/DDBJ databases">
        <authorList>
            <person name="Mah S.A."/>
            <person name="Swanson W.J."/>
            <person name="Moy G.W."/>
            <person name="Vacquier V.D."/>
        </authorList>
    </citation>
    <scope>NUCLEOTIDE SEQUENCE [LARGE SCALE GENOMIC DNA]</scope>
    <source>
        <strain evidence="4 5">DSM 11589</strain>
    </source>
</reference>
<comment type="similarity">
    <text evidence="1">Belongs to the PhzF family.</text>
</comment>
<dbReference type="Proteomes" id="UP000185678">
    <property type="component" value="Unassembled WGS sequence"/>
</dbReference>
<dbReference type="Gene3D" id="3.10.310.10">
    <property type="entry name" value="Diaminopimelate Epimerase, Chain A, domain 1"/>
    <property type="match status" value="2"/>
</dbReference>
<dbReference type="PANTHER" id="PTHR13774:SF17">
    <property type="entry name" value="PHENAZINE BIOSYNTHESIS-LIKE DOMAIN-CONTAINING PROTEIN"/>
    <property type="match status" value="1"/>
</dbReference>
<name>A0A1N7IJL0_9PROT</name>
<dbReference type="AlphaFoldDB" id="A0A1N7IJL0"/>
<evidence type="ECO:0000313" key="5">
    <source>
        <dbReference type="Proteomes" id="UP000185678"/>
    </source>
</evidence>
<keyword evidence="2" id="KW-0413">Isomerase</keyword>
<dbReference type="NCBIfam" id="TIGR00654">
    <property type="entry name" value="PhzF_family"/>
    <property type="match status" value="1"/>
</dbReference>
<dbReference type="STRING" id="80876.SAMN05421779_101225"/>
<dbReference type="GO" id="GO:0016853">
    <property type="term" value="F:isomerase activity"/>
    <property type="evidence" value="ECO:0007669"/>
    <property type="project" value="UniProtKB-KW"/>
</dbReference>
<protein>
    <submittedName>
        <fullName evidence="4">Phenazine biosynthesis protein PhzF family</fullName>
    </submittedName>
</protein>
<feature type="active site" evidence="3">
    <location>
        <position position="56"/>
    </location>
</feature>
<dbReference type="InterPro" id="IPR003719">
    <property type="entry name" value="Phenazine_PhzF-like"/>
</dbReference>
<organism evidence="4 5">
    <name type="scientific">Insolitispirillum peregrinum</name>
    <dbReference type="NCBI Taxonomy" id="80876"/>
    <lineage>
        <taxon>Bacteria</taxon>
        <taxon>Pseudomonadati</taxon>
        <taxon>Pseudomonadota</taxon>
        <taxon>Alphaproteobacteria</taxon>
        <taxon>Rhodospirillales</taxon>
        <taxon>Novispirillaceae</taxon>
        <taxon>Insolitispirillum</taxon>
    </lineage>
</organism>
<gene>
    <name evidence="4" type="ORF">SAMN05421779_101225</name>
</gene>
<accession>A0A1N7IJL0</accession>